<evidence type="ECO:0000313" key="2">
    <source>
        <dbReference type="EMBL" id="ADB29628.1"/>
    </source>
</evidence>
<sequence>MTPRLSVVVPFYNVRDYIGDCLDSIARQTWTDFEAILVDDGSPDDSAAIAKEFCDRDARFRIVAQENQGLGPARNTGVRHAQGEYLTFVDSDDLVTRHGFEKLIRSLDRTGSSFAGGNARRFNNSAGVRPSWIHRQPFARDRLATHVIETPDLILDRMVWNKVYRRSFWDEYGYQFPAIRYEDYPVTLKAHLDAVTVDALAVPVYYWRERESGESITQQKFQLGNLEDRVRSAEMVMDLVETGDTLREVRRRVHGHFTQIDLLTLMMAFGAAPPEEEQNLLKLARRLMDRLDDSVLARAHSYDRIQHSALLAGDIDLLRRLATFRNEGGLRGGARAFTRPGRPWQFEHNYPGAQEQTASVPRELYRLPMKDLTIATSVQEVRWLEDGTLSVKGTTEIRHLETKTSSNLRVSLVVGGAETQLAVRRFDAIDSHGDPALVGFEVRLDKALLGKVKGTGAPAHFMVRLRSGRLRRHGKLRGQRPGSPGWPPGAWIDQSSWIQPGPGADGSFVLRRMVDPGRLTSAEQTADALVLKGRVTAGLEDAKLQVTRPLAGKDQMLPLTLTGDGRDFTVRIPIRPIIEDTNPDDPFTQRTTWAFRLVGSNDEKLLLWTAEPKAVHHLDQGRIVTLTRSTGGYVNLHEAPLRLPAEDAEIVAGDNGMELRVGGPDLARDGYTFSWRRYLDDSDDHLDVPCTLTVGEGRWTAAADLSTLIPADAVANAHDPLASLADWILFATGPDGADHAVQCEPFLSGRLPISVEQDGHTAALRPHAGTLHLEVR</sequence>
<reference evidence="2 3" key="2">
    <citation type="journal article" date="2010" name="Stand. Genomic Sci.">
        <title>Complete genome sequence of Kribbella flavida type strain (IFO 14399).</title>
        <authorList>
            <person name="Pukall R."/>
            <person name="Lapidus A."/>
            <person name="Glavina Del Rio T."/>
            <person name="Copeland A."/>
            <person name="Tice H."/>
            <person name="Cheng J.-F."/>
            <person name="Lucas S."/>
            <person name="Chen F."/>
            <person name="Nolan M."/>
            <person name="LaButti K."/>
            <person name="Pati A."/>
            <person name="Ivanova N."/>
            <person name="Mavrommatis K."/>
            <person name="Mikhailova N."/>
            <person name="Pitluck S."/>
            <person name="Bruce D."/>
            <person name="Goodwin L."/>
            <person name="Land M."/>
            <person name="Hauser L."/>
            <person name="Chang Y.-J."/>
            <person name="Jeffries C.D."/>
            <person name="Chen A."/>
            <person name="Palaniappan K."/>
            <person name="Chain P."/>
            <person name="Rohde M."/>
            <person name="Goeker M."/>
            <person name="Bristow J."/>
            <person name="Eisen J.A."/>
            <person name="Markowitz V."/>
            <person name="Hugenholtz P."/>
            <person name="Kyrpides N.C."/>
            <person name="Klenk H.-P."/>
            <person name="Brettin T."/>
        </authorList>
    </citation>
    <scope>NUCLEOTIDE SEQUENCE [LARGE SCALE GENOMIC DNA]</scope>
    <source>
        <strain evidence="3">DSM 17836 / JCM 10339 / NBRC 14399</strain>
    </source>
</reference>
<evidence type="ECO:0000259" key="1">
    <source>
        <dbReference type="Pfam" id="PF00535"/>
    </source>
</evidence>
<dbReference type="InterPro" id="IPR001173">
    <property type="entry name" value="Glyco_trans_2-like"/>
</dbReference>
<dbReference type="AlphaFoldDB" id="D2PVX1"/>
<accession>D2PVX1</accession>
<dbReference type="eggNOG" id="COG1216">
    <property type="taxonomic scope" value="Bacteria"/>
</dbReference>
<dbReference type="SUPFAM" id="SSF53448">
    <property type="entry name" value="Nucleotide-diphospho-sugar transferases"/>
    <property type="match status" value="1"/>
</dbReference>
<dbReference type="PANTHER" id="PTHR22916">
    <property type="entry name" value="GLYCOSYLTRANSFERASE"/>
    <property type="match status" value="1"/>
</dbReference>
<dbReference type="KEGG" id="kfl:Kfla_0506"/>
<name>D2PVX1_KRIFD</name>
<organism evidence="2 3">
    <name type="scientific">Kribbella flavida (strain DSM 17836 / JCM 10339 / NBRC 14399)</name>
    <dbReference type="NCBI Taxonomy" id="479435"/>
    <lineage>
        <taxon>Bacteria</taxon>
        <taxon>Bacillati</taxon>
        <taxon>Actinomycetota</taxon>
        <taxon>Actinomycetes</taxon>
        <taxon>Propionibacteriales</taxon>
        <taxon>Kribbellaceae</taxon>
        <taxon>Kribbella</taxon>
    </lineage>
</organism>
<dbReference type="Gene3D" id="3.90.550.10">
    <property type="entry name" value="Spore Coat Polysaccharide Biosynthesis Protein SpsA, Chain A"/>
    <property type="match status" value="1"/>
</dbReference>
<dbReference type="CAZy" id="GT2">
    <property type="family name" value="Glycosyltransferase Family 2"/>
</dbReference>
<reference evidence="3" key="1">
    <citation type="submission" date="2009-09" db="EMBL/GenBank/DDBJ databases">
        <title>The complete genome of Kribbella flavida DSM 17836.</title>
        <authorList>
            <consortium name="US DOE Joint Genome Institute (JGI-PGF)"/>
            <person name="Lucas S."/>
            <person name="Copeland A."/>
            <person name="Lapidus A."/>
            <person name="Glavina del Rio T."/>
            <person name="Dalin E."/>
            <person name="Tice H."/>
            <person name="Bruce D."/>
            <person name="Goodwin L."/>
            <person name="Pitluck S."/>
            <person name="Kyrpides N."/>
            <person name="Mavromatis K."/>
            <person name="Ivanova N."/>
            <person name="Saunders E."/>
            <person name="Brettin T."/>
            <person name="Detter J.C."/>
            <person name="Han C."/>
            <person name="Larimer F."/>
            <person name="Land M."/>
            <person name="Hauser L."/>
            <person name="Markowitz V."/>
            <person name="Cheng J.-F."/>
            <person name="Hugenholtz P."/>
            <person name="Woyke T."/>
            <person name="Wu D."/>
            <person name="Pukall R."/>
            <person name="Klenk H.-P."/>
            <person name="Eisen J.A."/>
        </authorList>
    </citation>
    <scope>NUCLEOTIDE SEQUENCE [LARGE SCALE GENOMIC DNA]</scope>
    <source>
        <strain evidence="3">DSM 17836 / JCM 10339 / NBRC 14399</strain>
    </source>
</reference>
<dbReference type="Proteomes" id="UP000007967">
    <property type="component" value="Chromosome"/>
</dbReference>
<protein>
    <submittedName>
        <fullName evidence="2">Glycosyl transferase family 2</fullName>
    </submittedName>
</protein>
<dbReference type="CDD" id="cd00761">
    <property type="entry name" value="Glyco_tranf_GTA_type"/>
    <property type="match status" value="1"/>
</dbReference>
<dbReference type="HOGENOM" id="CLU_003394_1_0_11"/>
<dbReference type="EMBL" id="CP001736">
    <property type="protein sequence ID" value="ADB29628.1"/>
    <property type="molecule type" value="Genomic_DNA"/>
</dbReference>
<dbReference type="RefSeq" id="WP_012918184.1">
    <property type="nucleotide sequence ID" value="NC_013729.1"/>
</dbReference>
<evidence type="ECO:0000313" key="3">
    <source>
        <dbReference type="Proteomes" id="UP000007967"/>
    </source>
</evidence>
<keyword evidence="2" id="KW-0808">Transferase</keyword>
<dbReference type="STRING" id="479435.Kfla_0506"/>
<proteinExistence type="predicted"/>
<keyword evidence="3" id="KW-1185">Reference proteome</keyword>
<dbReference type="PANTHER" id="PTHR22916:SF3">
    <property type="entry name" value="UDP-GLCNAC:BETAGAL BETA-1,3-N-ACETYLGLUCOSAMINYLTRANSFERASE-LIKE PROTEIN 1"/>
    <property type="match status" value="1"/>
</dbReference>
<gene>
    <name evidence="2" type="ordered locus">Kfla_0506</name>
</gene>
<feature type="domain" description="Glycosyltransferase 2-like" evidence="1">
    <location>
        <begin position="6"/>
        <end position="170"/>
    </location>
</feature>
<dbReference type="OrthoDB" id="2676521at2"/>
<dbReference type="GO" id="GO:0016758">
    <property type="term" value="F:hexosyltransferase activity"/>
    <property type="evidence" value="ECO:0007669"/>
    <property type="project" value="UniProtKB-ARBA"/>
</dbReference>
<dbReference type="InterPro" id="IPR029044">
    <property type="entry name" value="Nucleotide-diphossugar_trans"/>
</dbReference>
<dbReference type="Pfam" id="PF00535">
    <property type="entry name" value="Glycos_transf_2"/>
    <property type="match status" value="1"/>
</dbReference>